<dbReference type="GO" id="GO:0009190">
    <property type="term" value="P:cyclic nucleotide biosynthetic process"/>
    <property type="evidence" value="ECO:0007669"/>
    <property type="project" value="InterPro"/>
</dbReference>
<reference evidence="4 5" key="1">
    <citation type="submission" date="2018-03" db="EMBL/GenBank/DDBJ databases">
        <authorList>
            <person name="Keele B.F."/>
        </authorList>
    </citation>
    <scope>NUCLEOTIDE SEQUENCE [LARGE SCALE GENOMIC DNA]</scope>
    <source>
        <strain evidence="4 5">D20</strain>
    </source>
</reference>
<gene>
    <name evidence="4" type="ORF">C8261_02745</name>
</gene>
<keyword evidence="1" id="KW-0547">Nucleotide-binding</keyword>
<sequence>MSPAEHNAAPSQQLRIQLLGPARIRRGEHDLGPTMKYRRTLALLAYLAIENRAAHSREHLADLLWPQLPADAGKANLRQVLGNLGHLLSTAGVRSPGLQVTRHSVALDQHPALWIDVHLLDAAPVQICRKCIGSQCSLNPDERSLTDGLGQELLAGFSLPGCEAFAEWLDRQRSFFRQRSIDALHRLADCSLEAGRMDDALDLGRRLETLDPLDELNQRRLMRAYAQHGLRERALRQFETFASLMQRELGVPPDTETALLQKSIAEGTLRAARADERPLASAPSQHHPGTDEYRSLAVLCCECIAPCADPEDGVLHHRNLRRDVIECLTAYGGHAVSAPGQSLIAYFGWPVARDSAPADAVRAALALHRRFGAQAQVRIGLHWGRTISGETPDELGELSETASQLRLLALGGDTVISEHMTAVTGERFSYQPLNATHSGAVYRVTGITPSPVSADRSIMLGRGAEMTHLLAHWSETKAGNGRTVVISGEAGIGKSTLLAHFFRHALSNGGALRAFICRPELRLSPLAPLGGMIEERSGIGPDDPRAARRQKLLDYLQREWPDKVGTAFPLIVDLIDCDGEAMHNKEALFRLLIEMFNDLSSQQPVVLALEDAHWADATTLELIDRLALARLPIMTLVATREELPVRGHVSQASCIRLGPLDDGLAHTLLQALPATAALDAQARDELIRRAGGIPLYLHELATLAGERGHDGAFEDIPYTLQAVLRERIDRIGADAHVLRAAAVLGQRFEIDILAEALGNHADLSPALERLEHNQLLVAEGDGNYRFTHALIRDAAYQSMTRVRRTALHLRVATVLTAVFPGVAEKRPEVVAWQATSGGDLRQGLFWWDKAGRLAARRQAATDAVAHYRNALQIAESHPELTSTATTMALMFDLGDALILSEGFGSLTARKLMERALDIAVRSDDSTGRFMALARLYQSDSSHCEHARGLETAQLLHDSATNNSERMFALFALGNSNFWRGNFATSRDALVRLHQLAERAPATERNWFGGRSWHGGDDVAVTGQSFLGLTLWFLGEQTEATSTLANARRLGAACGNEHSHCFALSFSALFERFRGNPTGAERYARMVRSLAERYGFTLWIGVGTLIEAWAQVHQGALAGSALEQGSATVHEAYRGGGVTVLSICAEAQLAMGHPQQALTLIERALLTAEELAEQYYVAELLRLRAEALLLIHGDKQCATARAWLDQALELASRQHAQPLIERILANQQRLNCNDAQGRLQDAHDAIADAG</sequence>
<dbReference type="InterPro" id="IPR029787">
    <property type="entry name" value="Nucleotide_cyclase"/>
</dbReference>
<dbReference type="Gene3D" id="3.40.50.300">
    <property type="entry name" value="P-loop containing nucleotide triphosphate hydrolases"/>
    <property type="match status" value="1"/>
</dbReference>
<dbReference type="Gene3D" id="1.25.40.10">
    <property type="entry name" value="Tetratricopeptide repeat domain"/>
    <property type="match status" value="2"/>
</dbReference>
<dbReference type="SUPFAM" id="SSF52540">
    <property type="entry name" value="P-loop containing nucleoside triphosphate hydrolases"/>
    <property type="match status" value="1"/>
</dbReference>
<dbReference type="GO" id="GO:0005524">
    <property type="term" value="F:ATP binding"/>
    <property type="evidence" value="ECO:0007669"/>
    <property type="project" value="UniProtKB-KW"/>
</dbReference>
<dbReference type="AlphaFoldDB" id="A0A2T4IIM1"/>
<proteinExistence type="predicted"/>
<dbReference type="Pfam" id="PF03704">
    <property type="entry name" value="BTAD"/>
    <property type="match status" value="1"/>
</dbReference>
<dbReference type="PANTHER" id="PTHR16305:SF28">
    <property type="entry name" value="GUANYLATE CYCLASE DOMAIN-CONTAINING PROTEIN"/>
    <property type="match status" value="1"/>
</dbReference>
<dbReference type="InterPro" id="IPR011990">
    <property type="entry name" value="TPR-like_helical_dom_sf"/>
</dbReference>
<dbReference type="Proteomes" id="UP000241193">
    <property type="component" value="Unassembled WGS sequence"/>
</dbReference>
<protein>
    <recommendedName>
        <fullName evidence="3">Guanylate cyclase domain-containing protein</fullName>
    </recommendedName>
</protein>
<dbReference type="RefSeq" id="WP_107492133.1">
    <property type="nucleotide sequence ID" value="NZ_PZKC01000002.1"/>
</dbReference>
<feature type="domain" description="Guanylate cyclase" evidence="3">
    <location>
        <begin position="328"/>
        <end position="406"/>
    </location>
</feature>
<evidence type="ECO:0000256" key="2">
    <source>
        <dbReference type="ARBA" id="ARBA00022840"/>
    </source>
</evidence>
<dbReference type="GO" id="GO:0004016">
    <property type="term" value="F:adenylate cyclase activity"/>
    <property type="evidence" value="ECO:0007669"/>
    <property type="project" value="TreeGrafter"/>
</dbReference>
<accession>A0A2T4IIM1</accession>
<evidence type="ECO:0000259" key="3">
    <source>
        <dbReference type="PROSITE" id="PS50125"/>
    </source>
</evidence>
<dbReference type="SUPFAM" id="SSF55073">
    <property type="entry name" value="Nucleotide cyclase"/>
    <property type="match status" value="1"/>
</dbReference>
<dbReference type="InterPro" id="IPR041664">
    <property type="entry name" value="AAA_16"/>
</dbReference>
<dbReference type="SMART" id="SM01043">
    <property type="entry name" value="BTAD"/>
    <property type="match status" value="1"/>
</dbReference>
<dbReference type="Pfam" id="PF13191">
    <property type="entry name" value="AAA_16"/>
    <property type="match status" value="1"/>
</dbReference>
<dbReference type="GO" id="GO:0035556">
    <property type="term" value="P:intracellular signal transduction"/>
    <property type="evidence" value="ECO:0007669"/>
    <property type="project" value="InterPro"/>
</dbReference>
<keyword evidence="5" id="KW-1185">Reference proteome</keyword>
<comment type="caution">
    <text evidence="4">The sequence shown here is derived from an EMBL/GenBank/DDBJ whole genome shotgun (WGS) entry which is preliminary data.</text>
</comment>
<dbReference type="PROSITE" id="PS50125">
    <property type="entry name" value="GUANYLATE_CYCLASE_2"/>
    <property type="match status" value="1"/>
</dbReference>
<dbReference type="GO" id="GO:0005737">
    <property type="term" value="C:cytoplasm"/>
    <property type="evidence" value="ECO:0007669"/>
    <property type="project" value="TreeGrafter"/>
</dbReference>
<reference evidence="4 5" key="2">
    <citation type="submission" date="2018-04" db="EMBL/GenBank/DDBJ databases">
        <title>Thauera lacus sp. nov., isolated from an saline lake in Inner Mongolia, China.</title>
        <authorList>
            <person name="Liang Q.-Y."/>
        </authorList>
    </citation>
    <scope>NUCLEOTIDE SEQUENCE [LARGE SCALE GENOMIC DNA]</scope>
    <source>
        <strain evidence="4 5">D20</strain>
    </source>
</reference>
<dbReference type="PANTHER" id="PTHR16305">
    <property type="entry name" value="TESTICULAR SOLUBLE ADENYLYL CYCLASE"/>
    <property type="match status" value="1"/>
</dbReference>
<dbReference type="SUPFAM" id="SSF48452">
    <property type="entry name" value="TPR-like"/>
    <property type="match status" value="2"/>
</dbReference>
<name>A0A2T4IIM1_9RHOO</name>
<dbReference type="InterPro" id="IPR001054">
    <property type="entry name" value="A/G_cyclase"/>
</dbReference>
<keyword evidence="2" id="KW-0067">ATP-binding</keyword>
<dbReference type="OrthoDB" id="9758570at2"/>
<organism evidence="4 5">
    <name type="scientific">Pseudothauera lacus</name>
    <dbReference type="NCBI Taxonomy" id="2136175"/>
    <lineage>
        <taxon>Bacteria</taxon>
        <taxon>Pseudomonadati</taxon>
        <taxon>Pseudomonadota</taxon>
        <taxon>Betaproteobacteria</taxon>
        <taxon>Rhodocyclales</taxon>
        <taxon>Zoogloeaceae</taxon>
        <taxon>Pseudothauera</taxon>
    </lineage>
</organism>
<dbReference type="Gene3D" id="3.30.70.1230">
    <property type="entry name" value="Nucleotide cyclase"/>
    <property type="match status" value="1"/>
</dbReference>
<dbReference type="InterPro" id="IPR036388">
    <property type="entry name" value="WH-like_DNA-bd_sf"/>
</dbReference>
<dbReference type="InterPro" id="IPR027417">
    <property type="entry name" value="P-loop_NTPase"/>
</dbReference>
<evidence type="ECO:0000313" key="5">
    <source>
        <dbReference type="Proteomes" id="UP000241193"/>
    </source>
</evidence>
<evidence type="ECO:0000313" key="4">
    <source>
        <dbReference type="EMBL" id="PTD97613.1"/>
    </source>
</evidence>
<dbReference type="Gene3D" id="1.10.10.10">
    <property type="entry name" value="Winged helix-like DNA-binding domain superfamily/Winged helix DNA-binding domain"/>
    <property type="match status" value="1"/>
</dbReference>
<dbReference type="InterPro" id="IPR005158">
    <property type="entry name" value="BTAD"/>
</dbReference>
<dbReference type="EMBL" id="PZKC01000002">
    <property type="protein sequence ID" value="PTD97613.1"/>
    <property type="molecule type" value="Genomic_DNA"/>
</dbReference>
<evidence type="ECO:0000256" key="1">
    <source>
        <dbReference type="ARBA" id="ARBA00022741"/>
    </source>
</evidence>